<evidence type="ECO:0000256" key="5">
    <source>
        <dbReference type="ARBA" id="ARBA00020367"/>
    </source>
</evidence>
<dbReference type="GO" id="GO:0004641">
    <property type="term" value="F:phosphoribosylformylglycinamidine cyclo-ligase activity"/>
    <property type="evidence" value="ECO:0007669"/>
    <property type="project" value="UniProtKB-EC"/>
</dbReference>
<evidence type="ECO:0000256" key="2">
    <source>
        <dbReference type="ARBA" id="ARBA00004686"/>
    </source>
</evidence>
<dbReference type="Pfam" id="PF00586">
    <property type="entry name" value="AIRS"/>
    <property type="match status" value="1"/>
</dbReference>
<dbReference type="EMBL" id="UINC01004432">
    <property type="protein sequence ID" value="SVA14286.1"/>
    <property type="molecule type" value="Genomic_DNA"/>
</dbReference>
<evidence type="ECO:0000256" key="8">
    <source>
        <dbReference type="ARBA" id="ARBA00022741"/>
    </source>
</evidence>
<keyword evidence="9" id="KW-0658">Purine biosynthesis</keyword>
<dbReference type="UniPathway" id="UPA00074">
    <property type="reaction ID" value="UER00129"/>
</dbReference>
<evidence type="ECO:0000256" key="3">
    <source>
        <dbReference type="ARBA" id="ARBA00010280"/>
    </source>
</evidence>
<dbReference type="Gene3D" id="3.30.1330.10">
    <property type="entry name" value="PurM-like, N-terminal domain"/>
    <property type="match status" value="1"/>
</dbReference>
<protein>
    <recommendedName>
        <fullName evidence="5">Phosphoribosylformylglycinamidine cyclo-ligase</fullName>
        <ecNumber evidence="4">6.3.3.1</ecNumber>
    </recommendedName>
    <alternativeName>
        <fullName evidence="12">AIR synthase</fullName>
    </alternativeName>
    <alternativeName>
        <fullName evidence="13">AIRS</fullName>
    </alternativeName>
    <alternativeName>
        <fullName evidence="11">Phosphoribosyl-aminoimidazole synthetase</fullName>
    </alternativeName>
</protein>
<dbReference type="AlphaFoldDB" id="A0A381TDT0"/>
<dbReference type="PANTHER" id="PTHR10520:SF12">
    <property type="entry name" value="TRIFUNCTIONAL PURINE BIOSYNTHETIC PROTEIN ADENOSINE-3"/>
    <property type="match status" value="1"/>
</dbReference>
<evidence type="ECO:0000256" key="9">
    <source>
        <dbReference type="ARBA" id="ARBA00022755"/>
    </source>
</evidence>
<dbReference type="SUPFAM" id="SSF56042">
    <property type="entry name" value="PurM C-terminal domain-like"/>
    <property type="match status" value="1"/>
</dbReference>
<dbReference type="NCBIfam" id="TIGR00878">
    <property type="entry name" value="purM"/>
    <property type="match status" value="1"/>
</dbReference>
<evidence type="ECO:0000256" key="11">
    <source>
        <dbReference type="ARBA" id="ARBA00031908"/>
    </source>
</evidence>
<evidence type="ECO:0000259" key="16">
    <source>
        <dbReference type="Pfam" id="PF02769"/>
    </source>
</evidence>
<evidence type="ECO:0000256" key="14">
    <source>
        <dbReference type="ARBA" id="ARBA00049057"/>
    </source>
</evidence>
<dbReference type="InterPro" id="IPR004733">
    <property type="entry name" value="PurM_cligase"/>
</dbReference>
<gene>
    <name evidence="17" type="ORF">METZ01_LOCUS67140</name>
</gene>
<evidence type="ECO:0000256" key="13">
    <source>
        <dbReference type="ARBA" id="ARBA00033093"/>
    </source>
</evidence>
<dbReference type="GO" id="GO:0004637">
    <property type="term" value="F:phosphoribosylamine-glycine ligase activity"/>
    <property type="evidence" value="ECO:0007669"/>
    <property type="project" value="TreeGrafter"/>
</dbReference>
<feature type="domain" description="PurM-like N-terminal" evidence="15">
    <location>
        <begin position="55"/>
        <end position="160"/>
    </location>
</feature>
<evidence type="ECO:0000256" key="12">
    <source>
        <dbReference type="ARBA" id="ARBA00032931"/>
    </source>
</evidence>
<keyword evidence="8" id="KW-0547">Nucleotide-binding</keyword>
<dbReference type="GO" id="GO:0006189">
    <property type="term" value="P:'de novo' IMP biosynthetic process"/>
    <property type="evidence" value="ECO:0007669"/>
    <property type="project" value="UniProtKB-UniPathway"/>
</dbReference>
<proteinExistence type="inferred from homology"/>
<comment type="similarity">
    <text evidence="3">Belongs to the AIR synthase family.</text>
</comment>
<dbReference type="PANTHER" id="PTHR10520">
    <property type="entry name" value="TRIFUNCTIONAL PURINE BIOSYNTHETIC PROTEIN ADENOSINE-3-RELATED"/>
    <property type="match status" value="1"/>
</dbReference>
<reference evidence="17" key="1">
    <citation type="submission" date="2018-05" db="EMBL/GenBank/DDBJ databases">
        <authorList>
            <person name="Lanie J.A."/>
            <person name="Ng W.-L."/>
            <person name="Kazmierczak K.M."/>
            <person name="Andrzejewski T.M."/>
            <person name="Davidsen T.M."/>
            <person name="Wayne K.J."/>
            <person name="Tettelin H."/>
            <person name="Glass J.I."/>
            <person name="Rusch D."/>
            <person name="Podicherti R."/>
            <person name="Tsui H.-C.T."/>
            <person name="Winkler M.E."/>
        </authorList>
    </citation>
    <scope>NUCLEOTIDE SEQUENCE</scope>
</reference>
<dbReference type="GO" id="GO:0005524">
    <property type="term" value="F:ATP binding"/>
    <property type="evidence" value="ECO:0007669"/>
    <property type="project" value="UniProtKB-KW"/>
</dbReference>
<evidence type="ECO:0000256" key="1">
    <source>
        <dbReference type="ARBA" id="ARBA00004496"/>
    </source>
</evidence>
<dbReference type="Gene3D" id="3.90.650.10">
    <property type="entry name" value="PurM-like C-terminal domain"/>
    <property type="match status" value="1"/>
</dbReference>
<keyword evidence="10" id="KW-0067">ATP-binding</keyword>
<evidence type="ECO:0000256" key="10">
    <source>
        <dbReference type="ARBA" id="ARBA00022840"/>
    </source>
</evidence>
<dbReference type="FunFam" id="3.30.1330.10:FF:000001">
    <property type="entry name" value="Phosphoribosylformylglycinamidine cyclo-ligase"/>
    <property type="match status" value="1"/>
</dbReference>
<comment type="pathway">
    <text evidence="2">Purine metabolism; IMP biosynthesis via de novo pathway; 5-amino-1-(5-phospho-D-ribosyl)imidazole from N(2)-formyl-N(1)-(5-phospho-D-ribosyl)glycinamide: step 2/2.</text>
</comment>
<evidence type="ECO:0000256" key="4">
    <source>
        <dbReference type="ARBA" id="ARBA00013047"/>
    </source>
</evidence>
<dbReference type="InterPro" id="IPR016188">
    <property type="entry name" value="PurM-like_N"/>
</dbReference>
<dbReference type="CDD" id="cd02196">
    <property type="entry name" value="PurM"/>
    <property type="match status" value="1"/>
</dbReference>
<dbReference type="FunFam" id="3.90.650.10:FF:000011">
    <property type="entry name" value="Phosphoribosylformylglycinamidine cyclo-ligase"/>
    <property type="match status" value="1"/>
</dbReference>
<dbReference type="InterPro" id="IPR036921">
    <property type="entry name" value="PurM-like_N_sf"/>
</dbReference>
<keyword evidence="7" id="KW-0436">Ligase</keyword>
<dbReference type="Pfam" id="PF02769">
    <property type="entry name" value="AIRS_C"/>
    <property type="match status" value="1"/>
</dbReference>
<sequence>MTTYKDAGVNIEATDAIIEDISSFSKETSRIGAVNKIGGFAGIFDLKKCGYTDPLLITSTDGIGTKILLGIETGLLDGLGYDLVGMCLNDTVCHGADPLFFLDYYASSKIDKISFLQVVKSIAMACKDNNCLLIGGETAEMPGVYQSKDFDLAGFCVGAVERKNLLPKKNEMKEGDILIGVSSSGFHSNGYSLIRKVLKDNQCDLNKPTPFESSWQSLGTAVMEPTKQYHSKLKPLLEANIVKGIAHITGGGLISNVPRMLPDSLGARIKYENLPQPNIFSWFKKIAEISDEDMFTTFNCGIGMVLVIDDENQDTFFNLIKEDDAFLKVGTLIKSDKPNYCIIN</sequence>
<organism evidence="17">
    <name type="scientific">marine metagenome</name>
    <dbReference type="NCBI Taxonomy" id="408172"/>
    <lineage>
        <taxon>unclassified sequences</taxon>
        <taxon>metagenomes</taxon>
        <taxon>ecological metagenomes</taxon>
    </lineage>
</organism>
<dbReference type="EC" id="6.3.3.1" evidence="4"/>
<dbReference type="HAMAP" id="MF_00741">
    <property type="entry name" value="AIRS"/>
    <property type="match status" value="1"/>
</dbReference>
<comment type="subcellular location">
    <subcellularLocation>
        <location evidence="1">Cytoplasm</location>
    </subcellularLocation>
</comment>
<evidence type="ECO:0000259" key="15">
    <source>
        <dbReference type="Pfam" id="PF00586"/>
    </source>
</evidence>
<accession>A0A381TDT0</accession>
<feature type="domain" description="PurM-like C-terminal" evidence="16">
    <location>
        <begin position="173"/>
        <end position="337"/>
    </location>
</feature>
<dbReference type="GO" id="GO:0005829">
    <property type="term" value="C:cytosol"/>
    <property type="evidence" value="ECO:0007669"/>
    <property type="project" value="TreeGrafter"/>
</dbReference>
<keyword evidence="6" id="KW-0963">Cytoplasm</keyword>
<evidence type="ECO:0000256" key="6">
    <source>
        <dbReference type="ARBA" id="ARBA00022490"/>
    </source>
</evidence>
<name>A0A381TDT0_9ZZZZ</name>
<evidence type="ECO:0000313" key="17">
    <source>
        <dbReference type="EMBL" id="SVA14286.1"/>
    </source>
</evidence>
<dbReference type="SUPFAM" id="SSF55326">
    <property type="entry name" value="PurM N-terminal domain-like"/>
    <property type="match status" value="1"/>
</dbReference>
<dbReference type="InterPro" id="IPR010918">
    <property type="entry name" value="PurM-like_C_dom"/>
</dbReference>
<dbReference type="InterPro" id="IPR036676">
    <property type="entry name" value="PurM-like_C_sf"/>
</dbReference>
<evidence type="ECO:0000256" key="7">
    <source>
        <dbReference type="ARBA" id="ARBA00022598"/>
    </source>
</evidence>
<dbReference type="GO" id="GO:0046084">
    <property type="term" value="P:adenine biosynthetic process"/>
    <property type="evidence" value="ECO:0007669"/>
    <property type="project" value="TreeGrafter"/>
</dbReference>
<comment type="catalytic activity">
    <reaction evidence="14">
        <text>2-formamido-N(1)-(5-O-phospho-beta-D-ribosyl)acetamidine + ATP = 5-amino-1-(5-phospho-beta-D-ribosyl)imidazole + ADP + phosphate + H(+)</text>
        <dbReference type="Rhea" id="RHEA:23032"/>
        <dbReference type="ChEBI" id="CHEBI:15378"/>
        <dbReference type="ChEBI" id="CHEBI:30616"/>
        <dbReference type="ChEBI" id="CHEBI:43474"/>
        <dbReference type="ChEBI" id="CHEBI:137981"/>
        <dbReference type="ChEBI" id="CHEBI:147287"/>
        <dbReference type="ChEBI" id="CHEBI:456216"/>
        <dbReference type="EC" id="6.3.3.1"/>
    </reaction>
</comment>